<dbReference type="AlphaFoldDB" id="A0A4P9W530"/>
<feature type="non-terminal residue" evidence="2">
    <location>
        <position position="1"/>
    </location>
</feature>
<evidence type="ECO:0000313" key="2">
    <source>
        <dbReference type="EMBL" id="RKO86413.1"/>
    </source>
</evidence>
<keyword evidence="3" id="KW-1185">Reference proteome</keyword>
<sequence length="199" mass="21114">FLTRLTTILSLTSYHTPPPFVQLRFRSLPPNAILPFLHSIPATQRSRCIVNCPTLSEAVQAWDGVGETRFAGVHLGAGVGDDAGKVATFVKGVRAAGCIVGTSTHDRGELVRAREWGVDYVVFGPVGNSTTCVPRDGRGMGWEAFGDALRADGSGLMVYALGGVGWEDLARAKEAGAVGVAAIKAFWHELGWEKGEACC</sequence>
<dbReference type="InterPro" id="IPR013785">
    <property type="entry name" value="Aldolase_TIM"/>
</dbReference>
<gene>
    <name evidence="2" type="ORF">BDK51DRAFT_44188</name>
</gene>
<proteinExistence type="predicted"/>
<accession>A0A4P9W530</accession>
<dbReference type="InterPro" id="IPR022998">
    <property type="entry name" value="ThiamineP_synth_TenI"/>
</dbReference>
<reference evidence="3" key="1">
    <citation type="journal article" date="2018" name="Nat. Microbiol.">
        <title>Leveraging single-cell genomics to expand the fungal tree of life.</title>
        <authorList>
            <person name="Ahrendt S.R."/>
            <person name="Quandt C.A."/>
            <person name="Ciobanu D."/>
            <person name="Clum A."/>
            <person name="Salamov A."/>
            <person name="Andreopoulos B."/>
            <person name="Cheng J.F."/>
            <person name="Woyke T."/>
            <person name="Pelin A."/>
            <person name="Henrissat B."/>
            <person name="Reynolds N.K."/>
            <person name="Benny G.L."/>
            <person name="Smith M.E."/>
            <person name="James T.Y."/>
            <person name="Grigoriev I.V."/>
        </authorList>
    </citation>
    <scope>NUCLEOTIDE SEQUENCE [LARGE SCALE GENOMIC DNA]</scope>
</reference>
<evidence type="ECO:0000313" key="3">
    <source>
        <dbReference type="Proteomes" id="UP000269721"/>
    </source>
</evidence>
<protein>
    <submittedName>
        <fullName evidence="2">Thiamine phosphate synthase superfamily</fullName>
    </submittedName>
</protein>
<feature type="domain" description="Thiamine phosphate synthase/TenI" evidence="1">
    <location>
        <begin position="66"/>
        <end position="185"/>
    </location>
</feature>
<name>A0A4P9W530_9FUNG</name>
<dbReference type="GO" id="GO:0009228">
    <property type="term" value="P:thiamine biosynthetic process"/>
    <property type="evidence" value="ECO:0007669"/>
    <property type="project" value="UniProtKB-KW"/>
</dbReference>
<evidence type="ECO:0000259" key="1">
    <source>
        <dbReference type="Pfam" id="PF02581"/>
    </source>
</evidence>
<dbReference type="EMBL" id="KZ998220">
    <property type="protein sequence ID" value="RKO86413.1"/>
    <property type="molecule type" value="Genomic_DNA"/>
</dbReference>
<dbReference type="SUPFAM" id="SSF51391">
    <property type="entry name" value="Thiamin phosphate synthase"/>
    <property type="match status" value="1"/>
</dbReference>
<dbReference type="CDD" id="cd00564">
    <property type="entry name" value="TMP_TenI"/>
    <property type="match status" value="1"/>
</dbReference>
<dbReference type="Proteomes" id="UP000269721">
    <property type="component" value="Unassembled WGS sequence"/>
</dbReference>
<organism evidence="2 3">
    <name type="scientific">Blyttiomyces helicus</name>
    <dbReference type="NCBI Taxonomy" id="388810"/>
    <lineage>
        <taxon>Eukaryota</taxon>
        <taxon>Fungi</taxon>
        <taxon>Fungi incertae sedis</taxon>
        <taxon>Chytridiomycota</taxon>
        <taxon>Chytridiomycota incertae sedis</taxon>
        <taxon>Chytridiomycetes</taxon>
        <taxon>Chytridiomycetes incertae sedis</taxon>
        <taxon>Blyttiomyces</taxon>
    </lineage>
</organism>
<dbReference type="Pfam" id="PF02581">
    <property type="entry name" value="TMP-TENI"/>
    <property type="match status" value="1"/>
</dbReference>
<dbReference type="OrthoDB" id="2131313at2759"/>
<dbReference type="Gene3D" id="3.20.20.70">
    <property type="entry name" value="Aldolase class I"/>
    <property type="match status" value="1"/>
</dbReference>
<dbReference type="InterPro" id="IPR036206">
    <property type="entry name" value="ThiamineP_synth_sf"/>
</dbReference>